<dbReference type="SUPFAM" id="SSF46689">
    <property type="entry name" value="Homeodomain-like"/>
    <property type="match status" value="1"/>
</dbReference>
<dbReference type="SMR" id="G4ZBL7"/>
<dbReference type="EMBL" id="JH159153">
    <property type="protein sequence ID" value="EGZ20631.1"/>
    <property type="molecule type" value="Genomic_DNA"/>
</dbReference>
<dbReference type="InterPro" id="IPR009057">
    <property type="entry name" value="Homeodomain-like_sf"/>
</dbReference>
<sequence length="329" mass="38491">MEAAVTKQHAHPNTVFHCLYGYYNLGFSKQELAEVYNKTDKTIGNWIKVYERTGTFERARTKSDKKFDASHRQWLIDFYQARPLAYIDEAQSAFKRAHHMDISKTSVWRIIHDGGLTWKVLERRAMHTKELDILRFMQELSTMDWSHQNLVFLDERKPRVSVLAFIGVHGIIDYYDTEGTFDRVKFLESCRLFAYSKRGNVRQYPGSNSVWILDGAAIHRDPEIVHFLRSIGVVPIFLPAYCPFFNPIEYLFGYVKKAFQRHYEAASGRDLTLFIAQTFTLFEGYEMANVFEHCGWSVQGYFNPVDKLAKEINTSLAHLRNNIRHYTSI</sequence>
<accession>G4ZBL7</accession>
<dbReference type="PANTHER" id="PTHR46564:SF1">
    <property type="entry name" value="TRANSPOSASE"/>
    <property type="match status" value="1"/>
</dbReference>
<organism evidence="2 3">
    <name type="scientific">Phytophthora sojae (strain P6497)</name>
    <name type="common">Soybean stem and root rot agent</name>
    <name type="synonym">Phytophthora megasperma f. sp. glycines</name>
    <dbReference type="NCBI Taxonomy" id="1094619"/>
    <lineage>
        <taxon>Eukaryota</taxon>
        <taxon>Sar</taxon>
        <taxon>Stramenopiles</taxon>
        <taxon>Oomycota</taxon>
        <taxon>Peronosporomycetes</taxon>
        <taxon>Peronosporales</taxon>
        <taxon>Peronosporaceae</taxon>
        <taxon>Phytophthora</taxon>
    </lineage>
</organism>
<evidence type="ECO:0000259" key="1">
    <source>
        <dbReference type="Pfam" id="PF13358"/>
    </source>
</evidence>
<dbReference type="GO" id="GO:0003676">
    <property type="term" value="F:nucleic acid binding"/>
    <property type="evidence" value="ECO:0007669"/>
    <property type="project" value="InterPro"/>
</dbReference>
<dbReference type="Pfam" id="PF13358">
    <property type="entry name" value="DDE_3"/>
    <property type="match status" value="1"/>
</dbReference>
<dbReference type="PANTHER" id="PTHR46564">
    <property type="entry name" value="TRANSPOSASE"/>
    <property type="match status" value="1"/>
</dbReference>
<dbReference type="KEGG" id="psoj:PHYSODRAFT_493567"/>
<dbReference type="InterPro" id="IPR038717">
    <property type="entry name" value="Tc1-like_DDE_dom"/>
</dbReference>
<dbReference type="Gene3D" id="3.30.420.10">
    <property type="entry name" value="Ribonuclease H-like superfamily/Ribonuclease H"/>
    <property type="match status" value="1"/>
</dbReference>
<dbReference type="InParanoid" id="G4ZBL7"/>
<dbReference type="InterPro" id="IPR036397">
    <property type="entry name" value="RNaseH_sf"/>
</dbReference>
<name>G4ZBL7_PHYSP</name>
<evidence type="ECO:0000313" key="2">
    <source>
        <dbReference type="EMBL" id="EGZ20631.1"/>
    </source>
</evidence>
<reference evidence="2 3" key="1">
    <citation type="journal article" date="2006" name="Science">
        <title>Phytophthora genome sequences uncover evolutionary origins and mechanisms of pathogenesis.</title>
        <authorList>
            <person name="Tyler B.M."/>
            <person name="Tripathy S."/>
            <person name="Zhang X."/>
            <person name="Dehal P."/>
            <person name="Jiang R.H."/>
            <person name="Aerts A."/>
            <person name="Arredondo F.D."/>
            <person name="Baxter L."/>
            <person name="Bensasson D."/>
            <person name="Beynon J.L."/>
            <person name="Chapman J."/>
            <person name="Damasceno C.M."/>
            <person name="Dorrance A.E."/>
            <person name="Dou D."/>
            <person name="Dickerman A.W."/>
            <person name="Dubchak I.L."/>
            <person name="Garbelotto M."/>
            <person name="Gijzen M."/>
            <person name="Gordon S.G."/>
            <person name="Govers F."/>
            <person name="Grunwald N.J."/>
            <person name="Huang W."/>
            <person name="Ivors K.L."/>
            <person name="Jones R.W."/>
            <person name="Kamoun S."/>
            <person name="Krampis K."/>
            <person name="Lamour K.H."/>
            <person name="Lee M.K."/>
            <person name="McDonald W.H."/>
            <person name="Medina M."/>
            <person name="Meijer H.J."/>
            <person name="Nordberg E.K."/>
            <person name="Maclean D.J."/>
            <person name="Ospina-Giraldo M.D."/>
            <person name="Morris P.F."/>
            <person name="Phuntumart V."/>
            <person name="Putnam N.H."/>
            <person name="Rash S."/>
            <person name="Rose J.K."/>
            <person name="Sakihama Y."/>
            <person name="Salamov A.A."/>
            <person name="Savidor A."/>
            <person name="Scheuring C.F."/>
            <person name="Smith B.M."/>
            <person name="Sobral B.W."/>
            <person name="Terry A."/>
            <person name="Torto-Alalibo T.A."/>
            <person name="Win J."/>
            <person name="Xu Z."/>
            <person name="Zhang H."/>
            <person name="Grigoriev I.V."/>
            <person name="Rokhsar D.S."/>
            <person name="Boore J.L."/>
        </authorList>
    </citation>
    <scope>NUCLEOTIDE SEQUENCE [LARGE SCALE GENOMIC DNA]</scope>
    <source>
        <strain evidence="2 3">P6497</strain>
    </source>
</reference>
<dbReference type="AlphaFoldDB" id="G4ZBL7"/>
<keyword evidence="3" id="KW-1185">Reference proteome</keyword>
<gene>
    <name evidence="2" type="ORF">PHYSODRAFT_493567</name>
</gene>
<feature type="domain" description="Tc1-like transposase DDE" evidence="1">
    <location>
        <begin position="154"/>
        <end position="270"/>
    </location>
</feature>
<protein>
    <recommendedName>
        <fullName evidence="1">Tc1-like transposase DDE domain-containing protein</fullName>
    </recommendedName>
</protein>
<dbReference type="GeneID" id="20656966"/>
<dbReference type="Proteomes" id="UP000002640">
    <property type="component" value="Unassembled WGS sequence"/>
</dbReference>
<evidence type="ECO:0000313" key="3">
    <source>
        <dbReference type="Proteomes" id="UP000002640"/>
    </source>
</evidence>
<proteinExistence type="predicted"/>
<dbReference type="RefSeq" id="XP_009523348.1">
    <property type="nucleotide sequence ID" value="XM_009525053.1"/>
</dbReference>